<dbReference type="InterPro" id="IPR008257">
    <property type="entry name" value="Pept_M19"/>
</dbReference>
<dbReference type="Gene3D" id="3.20.20.140">
    <property type="entry name" value="Metal-dependent hydrolases"/>
    <property type="match status" value="1"/>
</dbReference>
<dbReference type="GO" id="GO:0070573">
    <property type="term" value="F:metallodipeptidase activity"/>
    <property type="evidence" value="ECO:0007669"/>
    <property type="project" value="InterPro"/>
</dbReference>
<dbReference type="PROSITE" id="PS51365">
    <property type="entry name" value="RENAL_DIPEPTIDASE_2"/>
    <property type="match status" value="1"/>
</dbReference>
<gene>
    <name evidence="1" type="ORF">IAA83_10895</name>
</gene>
<accession>A0A9D1FBR1</accession>
<dbReference type="EMBL" id="DVJJ01000169">
    <property type="protein sequence ID" value="HIS65850.1"/>
    <property type="molecule type" value="Genomic_DNA"/>
</dbReference>
<dbReference type="PANTHER" id="PTHR10443:SF12">
    <property type="entry name" value="DIPEPTIDASE"/>
    <property type="match status" value="1"/>
</dbReference>
<dbReference type="PANTHER" id="PTHR10443">
    <property type="entry name" value="MICROSOMAL DIPEPTIDASE"/>
    <property type="match status" value="1"/>
</dbReference>
<dbReference type="AlphaFoldDB" id="A0A9D1FBR1"/>
<dbReference type="GO" id="GO:0006508">
    <property type="term" value="P:proteolysis"/>
    <property type="evidence" value="ECO:0007669"/>
    <property type="project" value="InterPro"/>
</dbReference>
<reference evidence="1" key="2">
    <citation type="journal article" date="2021" name="PeerJ">
        <title>Extensive microbial diversity within the chicken gut microbiome revealed by metagenomics and culture.</title>
        <authorList>
            <person name="Gilroy R."/>
            <person name="Ravi A."/>
            <person name="Getino M."/>
            <person name="Pursley I."/>
            <person name="Horton D.L."/>
            <person name="Alikhan N.F."/>
            <person name="Baker D."/>
            <person name="Gharbi K."/>
            <person name="Hall N."/>
            <person name="Watson M."/>
            <person name="Adriaenssens E.M."/>
            <person name="Foster-Nyarko E."/>
            <person name="Jarju S."/>
            <person name="Secka A."/>
            <person name="Antonio M."/>
            <person name="Oren A."/>
            <person name="Chaudhuri R.R."/>
            <person name="La Ragione R."/>
            <person name="Hildebrand F."/>
            <person name="Pallen M.J."/>
        </authorList>
    </citation>
    <scope>NUCLEOTIDE SEQUENCE</scope>
    <source>
        <strain evidence="1">ChiBcec16-1751</strain>
    </source>
</reference>
<sequence length="343" mass="37364">MRAAVSHDDFPAVLALRRAAGEYGYLRSYYLSRFRHAGAELVIGAVFVHPATPPGAALENALEQLAAVEAEVAACGDSFALVTTAEELEDARRRGQIALVLSLEGADPLGGTSVLLPILHRLGIRLLGLTWNGRNAFADGCQESGGLTAAGRELVQHAWELGMAVDLSHLSDAGFREVLSLGRGPVLASHSNCRSLCPHPRNLTDDQLTALGRRNGVVGFNQVSFLARQPHSRDGFDDLCAHLLHIWDRTGGRACLGLDFAREYAEAMSRRRSYWLHWDPSQEDLLDGWGGLTALEERLRERGFPPEALEAVFYGNLWNFLHRVLPGGPVPANGLRPDLVSIL</sequence>
<reference evidence="1" key="1">
    <citation type="submission" date="2020-10" db="EMBL/GenBank/DDBJ databases">
        <authorList>
            <person name="Gilroy R."/>
        </authorList>
    </citation>
    <scope>NUCLEOTIDE SEQUENCE</scope>
    <source>
        <strain evidence="1">ChiBcec16-1751</strain>
    </source>
</reference>
<proteinExistence type="predicted"/>
<comment type="caution">
    <text evidence="1">The sequence shown here is derived from an EMBL/GenBank/DDBJ whole genome shotgun (WGS) entry which is preliminary data.</text>
</comment>
<dbReference type="Pfam" id="PF01244">
    <property type="entry name" value="Peptidase_M19"/>
    <property type="match status" value="1"/>
</dbReference>
<dbReference type="Proteomes" id="UP000886741">
    <property type="component" value="Unassembled WGS sequence"/>
</dbReference>
<protein>
    <submittedName>
        <fullName evidence="1">Membrane dipeptidase</fullName>
    </submittedName>
</protein>
<dbReference type="SUPFAM" id="SSF51556">
    <property type="entry name" value="Metallo-dependent hydrolases"/>
    <property type="match status" value="1"/>
</dbReference>
<name>A0A9D1FBR1_9FIRM</name>
<dbReference type="InterPro" id="IPR032466">
    <property type="entry name" value="Metal_Hydrolase"/>
</dbReference>
<evidence type="ECO:0000313" key="2">
    <source>
        <dbReference type="Proteomes" id="UP000886741"/>
    </source>
</evidence>
<evidence type="ECO:0000313" key="1">
    <source>
        <dbReference type="EMBL" id="HIS65850.1"/>
    </source>
</evidence>
<organism evidence="1 2">
    <name type="scientific">Candidatus Avoscillospira avistercoris</name>
    <dbReference type="NCBI Taxonomy" id="2840707"/>
    <lineage>
        <taxon>Bacteria</taxon>
        <taxon>Bacillati</taxon>
        <taxon>Bacillota</taxon>
        <taxon>Clostridia</taxon>
        <taxon>Eubacteriales</taxon>
        <taxon>Oscillospiraceae</taxon>
        <taxon>Oscillospiraceae incertae sedis</taxon>
        <taxon>Candidatus Avoscillospira</taxon>
    </lineage>
</organism>